<dbReference type="Pfam" id="PF12146">
    <property type="entry name" value="Hydrolase_4"/>
    <property type="match status" value="1"/>
</dbReference>
<dbReference type="InParanoid" id="E4ZG43"/>
<organism evidence="3 4">
    <name type="scientific">Leptosphaeria maculans (strain JN3 / isolate v23.1.3 / race Av1-4-5-6-7-8)</name>
    <name type="common">Blackleg fungus</name>
    <name type="synonym">Phoma lingam</name>
    <dbReference type="NCBI Taxonomy" id="985895"/>
    <lineage>
        <taxon>Eukaryota</taxon>
        <taxon>Fungi</taxon>
        <taxon>Dikarya</taxon>
        <taxon>Ascomycota</taxon>
        <taxon>Pezizomycotina</taxon>
        <taxon>Dothideomycetes</taxon>
        <taxon>Pleosporomycetidae</taxon>
        <taxon>Pleosporales</taxon>
        <taxon>Pleosporineae</taxon>
        <taxon>Leptosphaeriaceae</taxon>
        <taxon>Plenodomus</taxon>
        <taxon>Plenodomus lingam/Leptosphaeria maculans species complex</taxon>
    </lineage>
</organism>
<feature type="domain" description="Serine aminopeptidase S33" evidence="2">
    <location>
        <begin position="91"/>
        <end position="223"/>
    </location>
</feature>
<dbReference type="GO" id="GO:0016020">
    <property type="term" value="C:membrane"/>
    <property type="evidence" value="ECO:0007669"/>
    <property type="project" value="TreeGrafter"/>
</dbReference>
<evidence type="ECO:0000259" key="2">
    <source>
        <dbReference type="Pfam" id="PF12146"/>
    </source>
</evidence>
<dbReference type="Proteomes" id="UP000002668">
    <property type="component" value="Genome"/>
</dbReference>
<evidence type="ECO:0000313" key="4">
    <source>
        <dbReference type="Proteomes" id="UP000002668"/>
    </source>
</evidence>
<dbReference type="HOGENOM" id="CLU_029375_2_0_1"/>
<name>E4ZG43_LEPMJ</name>
<sequence length="295" mass="32934">MASSIDTFMSYLRLPLLASSGVAALLSGLLYFKQNELIYPRNFPPDARTNVPRPSQFAIPDFEELFIPTPDGESLSAFLIRANKQHARNVTVLMFHGNAGNIGYRLPIAKVLENELRCNVLMLQYRGYGLSSGNPNEKGIMIDAQTGLDYIRQRHELRDTRIVLYGQSLGGAVSIGLAAKNQKQGDIAAIILENTFTSIKKLIPSAFPPARFLAPLCHQIWPSEDTLPQIEKIPILFLSGLQDEIVPPSHMSRLFQVCRSPKVWKELANGSHNDTVAEPGYFQYIDEFLGEYVAR</sequence>
<dbReference type="PANTHER" id="PTHR12277:SF81">
    <property type="entry name" value="PROTEIN ABHD13"/>
    <property type="match status" value="1"/>
</dbReference>
<dbReference type="VEuPathDB" id="FungiDB:LEMA_P063890.1"/>
<dbReference type="OMA" id="QYWTSED"/>
<keyword evidence="4" id="KW-1185">Reference proteome</keyword>
<dbReference type="FunCoup" id="E4ZG43">
    <property type="interactions" value="599"/>
</dbReference>
<dbReference type="AlphaFoldDB" id="E4ZG43"/>
<keyword evidence="1" id="KW-0472">Membrane</keyword>
<dbReference type="SUPFAM" id="SSF53474">
    <property type="entry name" value="alpha/beta-Hydrolases"/>
    <property type="match status" value="1"/>
</dbReference>
<dbReference type="InterPro" id="IPR022742">
    <property type="entry name" value="Hydrolase_4"/>
</dbReference>
<reference evidence="4" key="1">
    <citation type="journal article" date="2011" name="Nat. Commun.">
        <title>Effector diversification within compartments of the Leptosphaeria maculans genome affected by Repeat-Induced Point mutations.</title>
        <authorList>
            <person name="Rouxel T."/>
            <person name="Grandaubert J."/>
            <person name="Hane J.K."/>
            <person name="Hoede C."/>
            <person name="van de Wouw A.P."/>
            <person name="Couloux A."/>
            <person name="Dominguez V."/>
            <person name="Anthouard V."/>
            <person name="Bally P."/>
            <person name="Bourras S."/>
            <person name="Cozijnsen A.J."/>
            <person name="Ciuffetti L.M."/>
            <person name="Degrave A."/>
            <person name="Dilmaghani A."/>
            <person name="Duret L."/>
            <person name="Fudal I."/>
            <person name="Goodwin S.B."/>
            <person name="Gout L."/>
            <person name="Glaser N."/>
            <person name="Linglin J."/>
            <person name="Kema G.H.J."/>
            <person name="Lapalu N."/>
            <person name="Lawrence C.B."/>
            <person name="May K."/>
            <person name="Meyer M."/>
            <person name="Ollivier B."/>
            <person name="Poulain J."/>
            <person name="Schoch C.L."/>
            <person name="Simon A."/>
            <person name="Spatafora J.W."/>
            <person name="Stachowiak A."/>
            <person name="Turgeon B.G."/>
            <person name="Tyler B.M."/>
            <person name="Vincent D."/>
            <person name="Weissenbach J."/>
            <person name="Amselem J."/>
            <person name="Quesneville H."/>
            <person name="Oliver R.P."/>
            <person name="Wincker P."/>
            <person name="Balesdent M.-H."/>
            <person name="Howlett B.J."/>
        </authorList>
    </citation>
    <scope>NUCLEOTIDE SEQUENCE [LARGE SCALE GENOMIC DNA]</scope>
    <source>
        <strain evidence="4">JN3 / isolate v23.1.3 / race Av1-4-5-6-7-8</strain>
    </source>
</reference>
<proteinExistence type="predicted"/>
<evidence type="ECO:0000256" key="1">
    <source>
        <dbReference type="SAM" id="Phobius"/>
    </source>
</evidence>
<dbReference type="GeneID" id="13292459"/>
<dbReference type="STRING" id="985895.E4ZG43"/>
<protein>
    <submittedName>
        <fullName evidence="3">Similar to BEM46 family protein</fullName>
    </submittedName>
</protein>
<dbReference type="eggNOG" id="KOG4391">
    <property type="taxonomic scope" value="Eukaryota"/>
</dbReference>
<gene>
    <name evidence="3" type="ORF">LEMA_P063890.1</name>
</gene>
<evidence type="ECO:0000313" key="3">
    <source>
        <dbReference type="EMBL" id="CBX90263.1"/>
    </source>
</evidence>
<accession>E4ZG43</accession>
<dbReference type="Gene3D" id="3.40.50.1820">
    <property type="entry name" value="alpha/beta hydrolase"/>
    <property type="match status" value="1"/>
</dbReference>
<dbReference type="PANTHER" id="PTHR12277">
    <property type="entry name" value="ALPHA/BETA HYDROLASE DOMAIN-CONTAINING PROTEIN"/>
    <property type="match status" value="1"/>
</dbReference>
<dbReference type="GO" id="GO:0008474">
    <property type="term" value="F:palmitoyl-(protein) hydrolase activity"/>
    <property type="evidence" value="ECO:0007669"/>
    <property type="project" value="TreeGrafter"/>
</dbReference>
<keyword evidence="1" id="KW-1133">Transmembrane helix</keyword>
<keyword evidence="1" id="KW-0812">Transmembrane</keyword>
<dbReference type="InterPro" id="IPR029058">
    <property type="entry name" value="AB_hydrolase_fold"/>
</dbReference>
<feature type="transmembrane region" description="Helical" evidence="1">
    <location>
        <begin position="12"/>
        <end position="32"/>
    </location>
</feature>
<dbReference type="OrthoDB" id="10249433at2759"/>
<dbReference type="RefSeq" id="XP_003833628.1">
    <property type="nucleotide sequence ID" value="XM_003833580.1"/>
</dbReference>
<dbReference type="ESTHER" id="lepmj-e4zg43">
    <property type="family name" value="ABHD13-BEM46"/>
</dbReference>
<dbReference type="EMBL" id="FP929064">
    <property type="protein sequence ID" value="CBX90263.1"/>
    <property type="molecule type" value="Genomic_DNA"/>
</dbReference>